<accession>A0A540LFY4</accession>
<feature type="compositionally biased region" description="Polar residues" evidence="1">
    <location>
        <begin position="11"/>
        <end position="37"/>
    </location>
</feature>
<feature type="region of interest" description="Disordered" evidence="1">
    <location>
        <begin position="1"/>
        <end position="38"/>
    </location>
</feature>
<name>A0A540LFY4_MALBA</name>
<evidence type="ECO:0000256" key="1">
    <source>
        <dbReference type="SAM" id="MobiDB-lite"/>
    </source>
</evidence>
<dbReference type="AlphaFoldDB" id="A0A540LFY4"/>
<dbReference type="Proteomes" id="UP000315295">
    <property type="component" value="Unassembled WGS sequence"/>
</dbReference>
<proteinExistence type="predicted"/>
<comment type="caution">
    <text evidence="2">The sequence shown here is derived from an EMBL/GenBank/DDBJ whole genome shotgun (WGS) entry which is preliminary data.</text>
</comment>
<sequence>MDHKREIPTNPRGQNFNEIQLESQWDSSGKTRVSSGTAAGHRGWSKIIDLDGKLHRGDEKRSRDEMTSYRSLLGLDIGSTASFGPWLQAVTCSRAHRMERLDPGSSTTWLSSGSLAM</sequence>
<dbReference type="EMBL" id="VIEB01000599">
    <property type="protein sequence ID" value="TQD85387.1"/>
    <property type="molecule type" value="Genomic_DNA"/>
</dbReference>
<gene>
    <name evidence="2" type="ORF">C1H46_029075</name>
</gene>
<keyword evidence="3" id="KW-1185">Reference proteome</keyword>
<organism evidence="2 3">
    <name type="scientific">Malus baccata</name>
    <name type="common">Siberian crab apple</name>
    <name type="synonym">Pyrus baccata</name>
    <dbReference type="NCBI Taxonomy" id="106549"/>
    <lineage>
        <taxon>Eukaryota</taxon>
        <taxon>Viridiplantae</taxon>
        <taxon>Streptophyta</taxon>
        <taxon>Embryophyta</taxon>
        <taxon>Tracheophyta</taxon>
        <taxon>Spermatophyta</taxon>
        <taxon>Magnoliopsida</taxon>
        <taxon>eudicotyledons</taxon>
        <taxon>Gunneridae</taxon>
        <taxon>Pentapetalae</taxon>
        <taxon>rosids</taxon>
        <taxon>fabids</taxon>
        <taxon>Rosales</taxon>
        <taxon>Rosaceae</taxon>
        <taxon>Amygdaloideae</taxon>
        <taxon>Maleae</taxon>
        <taxon>Malus</taxon>
    </lineage>
</organism>
<reference evidence="2 3" key="1">
    <citation type="journal article" date="2019" name="G3 (Bethesda)">
        <title>Sequencing of a Wild Apple (Malus baccata) Genome Unravels the Differences Between Cultivated and Wild Apple Species Regarding Disease Resistance and Cold Tolerance.</title>
        <authorList>
            <person name="Chen X."/>
        </authorList>
    </citation>
    <scope>NUCLEOTIDE SEQUENCE [LARGE SCALE GENOMIC DNA]</scope>
    <source>
        <strain evidence="3">cv. Shandingzi</strain>
        <tissue evidence="2">Leaves</tissue>
    </source>
</reference>
<evidence type="ECO:0000313" key="3">
    <source>
        <dbReference type="Proteomes" id="UP000315295"/>
    </source>
</evidence>
<protein>
    <submittedName>
        <fullName evidence="2">Uncharacterized protein</fullName>
    </submittedName>
</protein>
<evidence type="ECO:0000313" key="2">
    <source>
        <dbReference type="EMBL" id="TQD85387.1"/>
    </source>
</evidence>